<comment type="caution">
    <text evidence="1">The sequence shown here is derived from an EMBL/GenBank/DDBJ whole genome shotgun (WGS) entry which is preliminary data.</text>
</comment>
<protein>
    <submittedName>
        <fullName evidence="1">Uncharacterized protein</fullName>
    </submittedName>
</protein>
<name>A0ACB9BUT9_9ASTR</name>
<gene>
    <name evidence="1" type="ORF">L1987_65544</name>
</gene>
<dbReference type="Proteomes" id="UP001056120">
    <property type="component" value="Linkage Group LG22"/>
</dbReference>
<reference evidence="1 2" key="2">
    <citation type="journal article" date="2022" name="Mol. Ecol. Resour.">
        <title>The genomes of chicory, endive, great burdock and yacon provide insights into Asteraceae paleo-polyploidization history and plant inulin production.</title>
        <authorList>
            <person name="Fan W."/>
            <person name="Wang S."/>
            <person name="Wang H."/>
            <person name="Wang A."/>
            <person name="Jiang F."/>
            <person name="Liu H."/>
            <person name="Zhao H."/>
            <person name="Xu D."/>
            <person name="Zhang Y."/>
        </authorList>
    </citation>
    <scope>NUCLEOTIDE SEQUENCE [LARGE SCALE GENOMIC DNA]</scope>
    <source>
        <strain evidence="2">cv. Yunnan</strain>
        <tissue evidence="1">Leaves</tissue>
    </source>
</reference>
<organism evidence="1 2">
    <name type="scientific">Smallanthus sonchifolius</name>
    <dbReference type="NCBI Taxonomy" id="185202"/>
    <lineage>
        <taxon>Eukaryota</taxon>
        <taxon>Viridiplantae</taxon>
        <taxon>Streptophyta</taxon>
        <taxon>Embryophyta</taxon>
        <taxon>Tracheophyta</taxon>
        <taxon>Spermatophyta</taxon>
        <taxon>Magnoliopsida</taxon>
        <taxon>eudicotyledons</taxon>
        <taxon>Gunneridae</taxon>
        <taxon>Pentapetalae</taxon>
        <taxon>asterids</taxon>
        <taxon>campanulids</taxon>
        <taxon>Asterales</taxon>
        <taxon>Asteraceae</taxon>
        <taxon>Asteroideae</taxon>
        <taxon>Heliantheae alliance</taxon>
        <taxon>Millerieae</taxon>
        <taxon>Smallanthus</taxon>
    </lineage>
</organism>
<accession>A0ACB9BUT9</accession>
<reference evidence="2" key="1">
    <citation type="journal article" date="2022" name="Mol. Ecol. Resour.">
        <title>The genomes of chicory, endive, great burdock and yacon provide insights into Asteraceae palaeo-polyploidization history and plant inulin production.</title>
        <authorList>
            <person name="Fan W."/>
            <person name="Wang S."/>
            <person name="Wang H."/>
            <person name="Wang A."/>
            <person name="Jiang F."/>
            <person name="Liu H."/>
            <person name="Zhao H."/>
            <person name="Xu D."/>
            <person name="Zhang Y."/>
        </authorList>
    </citation>
    <scope>NUCLEOTIDE SEQUENCE [LARGE SCALE GENOMIC DNA]</scope>
    <source>
        <strain evidence="2">cv. Yunnan</strain>
    </source>
</reference>
<evidence type="ECO:0000313" key="1">
    <source>
        <dbReference type="EMBL" id="KAI3725752.1"/>
    </source>
</evidence>
<keyword evidence="2" id="KW-1185">Reference proteome</keyword>
<dbReference type="EMBL" id="CM042039">
    <property type="protein sequence ID" value="KAI3725752.1"/>
    <property type="molecule type" value="Genomic_DNA"/>
</dbReference>
<sequence>MWECRFYAHPPNTHGLRSKSLLLTRFPKEYCILETENLKNISSPHCPLWTPFFSNKKLENCPFTVISTVAFSWILQRFYLTKPKKAGIEQLLNFLGDILAHQVFDECPK</sequence>
<proteinExistence type="predicted"/>
<evidence type="ECO:0000313" key="2">
    <source>
        <dbReference type="Proteomes" id="UP001056120"/>
    </source>
</evidence>